<name>A0A6N7LYK7_9GAMM</name>
<dbReference type="Proteomes" id="UP000469421">
    <property type="component" value="Unassembled WGS sequence"/>
</dbReference>
<proteinExistence type="predicted"/>
<comment type="caution">
    <text evidence="1">The sequence shown here is derived from an EMBL/GenBank/DDBJ whole genome shotgun (WGS) entry which is preliminary data.</text>
</comment>
<gene>
    <name evidence="1" type="ORF">GFN93_07845</name>
</gene>
<protein>
    <recommendedName>
        <fullName evidence="3">Lipoprotein</fullName>
    </recommendedName>
</protein>
<sequence length="158" mass="17052">MKYLAIASFAITLAGCQHLSYQPPHGEDTAKITFTTNGTPAQPVICVPGKGFRSTEYSLARTPMGGDSMNDLMQTLKKNPTVTTTISPSEQARVGVVYNQKSLNSTLRDRCKIALQFDAIAGEHYQASFNYSADQCGLSISDSTGKAADAVHIDWECP</sequence>
<evidence type="ECO:0000313" key="2">
    <source>
        <dbReference type="Proteomes" id="UP000469421"/>
    </source>
</evidence>
<dbReference type="PROSITE" id="PS51257">
    <property type="entry name" value="PROKAR_LIPOPROTEIN"/>
    <property type="match status" value="1"/>
</dbReference>
<evidence type="ECO:0008006" key="3">
    <source>
        <dbReference type="Google" id="ProtNLM"/>
    </source>
</evidence>
<dbReference type="EMBL" id="WIRE01000001">
    <property type="protein sequence ID" value="MQX53160.1"/>
    <property type="molecule type" value="Genomic_DNA"/>
</dbReference>
<dbReference type="RefSeq" id="WP_153500332.1">
    <property type="nucleotide sequence ID" value="NZ_WIRE01000001.1"/>
</dbReference>
<dbReference type="AlphaFoldDB" id="A0A6N7LYK7"/>
<accession>A0A6N7LYK7</accession>
<keyword evidence="2" id="KW-1185">Reference proteome</keyword>
<evidence type="ECO:0000313" key="1">
    <source>
        <dbReference type="EMBL" id="MQX53160.1"/>
    </source>
</evidence>
<organism evidence="1 2">
    <name type="scientific">Alcanivorax sediminis</name>
    <dbReference type="NCBI Taxonomy" id="2663008"/>
    <lineage>
        <taxon>Bacteria</taxon>
        <taxon>Pseudomonadati</taxon>
        <taxon>Pseudomonadota</taxon>
        <taxon>Gammaproteobacteria</taxon>
        <taxon>Oceanospirillales</taxon>
        <taxon>Alcanivoracaceae</taxon>
        <taxon>Alcanivorax</taxon>
    </lineage>
</organism>
<reference evidence="1 2" key="1">
    <citation type="submission" date="2019-10" db="EMBL/GenBank/DDBJ databases">
        <title>Alcanivorax sp.PA15-N-34 draft genome sequence.</title>
        <authorList>
            <person name="Liao X."/>
            <person name="Shao Z."/>
        </authorList>
    </citation>
    <scope>NUCLEOTIDE SEQUENCE [LARGE SCALE GENOMIC DNA]</scope>
    <source>
        <strain evidence="1 2">PA15-N-34</strain>
    </source>
</reference>